<organism evidence="2 3">
    <name type="scientific">Aliidiomarina iranensis</name>
    <dbReference type="NCBI Taxonomy" id="1434071"/>
    <lineage>
        <taxon>Bacteria</taxon>
        <taxon>Pseudomonadati</taxon>
        <taxon>Pseudomonadota</taxon>
        <taxon>Gammaproteobacteria</taxon>
        <taxon>Alteromonadales</taxon>
        <taxon>Idiomarinaceae</taxon>
        <taxon>Aliidiomarina</taxon>
    </lineage>
</organism>
<dbReference type="EMBL" id="PIPJ01000011">
    <property type="protein sequence ID" value="RUO18518.1"/>
    <property type="molecule type" value="Genomic_DNA"/>
</dbReference>
<evidence type="ECO:0000256" key="1">
    <source>
        <dbReference type="SAM" id="Phobius"/>
    </source>
</evidence>
<keyword evidence="3" id="KW-1185">Reference proteome</keyword>
<proteinExistence type="predicted"/>
<dbReference type="RefSeq" id="WP_126768342.1">
    <property type="nucleotide sequence ID" value="NZ_PIPJ01000011.1"/>
</dbReference>
<evidence type="ECO:0000313" key="2">
    <source>
        <dbReference type="EMBL" id="RUO18518.1"/>
    </source>
</evidence>
<name>A0A432VQN2_9GAMM</name>
<dbReference type="NCBIfam" id="NF038353">
    <property type="entry name" value="FxLYD_dom"/>
    <property type="match status" value="1"/>
</dbReference>
<evidence type="ECO:0000313" key="3">
    <source>
        <dbReference type="Proteomes" id="UP000288395"/>
    </source>
</evidence>
<dbReference type="Proteomes" id="UP000288395">
    <property type="component" value="Unassembled WGS sequence"/>
</dbReference>
<sequence length="176" mass="20241">MIKKIGMYIGIGFLIGLGFSIASEIHYWLVKNERKEYVAELHQYSSDLQNELTIDSSELFMNNVPDRYFDPKNDLFFSIQSFKDLGEEIEVSGVVTNLGNDIWTGVYIEFESYTDDGNLIAQCLEQTGRVVPLQTSGVVVRCAKVDKFKTEKITSLNMRIKWNFHGRRVLHNTDDE</sequence>
<keyword evidence="1" id="KW-0472">Membrane</keyword>
<dbReference type="InterPro" id="IPR047676">
    <property type="entry name" value="FxLYD_dom"/>
</dbReference>
<keyword evidence="1" id="KW-0812">Transmembrane</keyword>
<feature type="transmembrane region" description="Helical" evidence="1">
    <location>
        <begin position="7"/>
        <end position="29"/>
    </location>
</feature>
<comment type="caution">
    <text evidence="2">The sequence shown here is derived from an EMBL/GenBank/DDBJ whole genome shotgun (WGS) entry which is preliminary data.</text>
</comment>
<reference evidence="3" key="1">
    <citation type="journal article" date="2018" name="Front. Microbiol.">
        <title>Genome-Based Analysis Reveals the Taxonomy and Diversity of the Family Idiomarinaceae.</title>
        <authorList>
            <person name="Liu Y."/>
            <person name="Lai Q."/>
            <person name="Shao Z."/>
        </authorList>
    </citation>
    <scope>NUCLEOTIDE SEQUENCE [LARGE SCALE GENOMIC DNA]</scope>
    <source>
        <strain evidence="3">GBPy7</strain>
    </source>
</reference>
<keyword evidence="1" id="KW-1133">Transmembrane helix</keyword>
<gene>
    <name evidence="2" type="ORF">CWE08_11415</name>
</gene>
<accession>A0A432VQN2</accession>
<dbReference type="AlphaFoldDB" id="A0A432VQN2"/>
<dbReference type="OrthoDB" id="6400994at2"/>
<protein>
    <submittedName>
        <fullName evidence="2">Uncharacterized protein</fullName>
    </submittedName>
</protein>